<comment type="caution">
    <text evidence="5">The sequence shown here is derived from an EMBL/GenBank/DDBJ whole genome shotgun (WGS) entry which is preliminary data.</text>
</comment>
<comment type="similarity">
    <text evidence="1">Belongs to the mandelate racemase/muconate lactonizing enzyme family.</text>
</comment>
<dbReference type="SMART" id="SM00922">
    <property type="entry name" value="MR_MLE"/>
    <property type="match status" value="1"/>
</dbReference>
<dbReference type="EMBL" id="JABFDB010000039">
    <property type="protein sequence ID" value="NYZ24314.1"/>
    <property type="molecule type" value="Genomic_DNA"/>
</dbReference>
<dbReference type="PANTHER" id="PTHR48073">
    <property type="entry name" value="O-SUCCINYLBENZOATE SYNTHASE-RELATED"/>
    <property type="match status" value="1"/>
</dbReference>
<dbReference type="InterPro" id="IPR029065">
    <property type="entry name" value="Enolase_C-like"/>
</dbReference>
<evidence type="ECO:0000256" key="3">
    <source>
        <dbReference type="ARBA" id="ARBA00023235"/>
    </source>
</evidence>
<feature type="domain" description="Mandelate racemase/muconate lactonizing enzyme C-terminal" evidence="4">
    <location>
        <begin position="149"/>
        <end position="245"/>
    </location>
</feature>
<keyword evidence="2" id="KW-0479">Metal-binding</keyword>
<evidence type="ECO:0000256" key="1">
    <source>
        <dbReference type="ARBA" id="ARBA00008031"/>
    </source>
</evidence>
<dbReference type="InterPro" id="IPR036849">
    <property type="entry name" value="Enolase-like_C_sf"/>
</dbReference>
<dbReference type="Proteomes" id="UP000584642">
    <property type="component" value="Unassembled WGS sequence"/>
</dbReference>
<dbReference type="Gene3D" id="3.20.20.120">
    <property type="entry name" value="Enolase-like C-terminal domain"/>
    <property type="match status" value="1"/>
</dbReference>
<dbReference type="InterPro" id="IPR013342">
    <property type="entry name" value="Mandelate_racemase_C"/>
</dbReference>
<dbReference type="SUPFAM" id="SSF51604">
    <property type="entry name" value="Enolase C-terminal domain-like"/>
    <property type="match status" value="1"/>
</dbReference>
<dbReference type="SUPFAM" id="SSF54826">
    <property type="entry name" value="Enolase N-terminal domain-like"/>
    <property type="match status" value="1"/>
</dbReference>
<dbReference type="RefSeq" id="WP_180286090.1">
    <property type="nucleotide sequence ID" value="NZ_JABFDB010000039.1"/>
</dbReference>
<dbReference type="PROSITE" id="PS00909">
    <property type="entry name" value="MR_MLE_2"/>
    <property type="match status" value="1"/>
</dbReference>
<name>A0ABX2TIY7_9PROT</name>
<gene>
    <name evidence="5" type="ORF">HND93_31800</name>
</gene>
<evidence type="ECO:0000313" key="5">
    <source>
        <dbReference type="EMBL" id="NYZ24314.1"/>
    </source>
</evidence>
<evidence type="ECO:0000259" key="4">
    <source>
        <dbReference type="SMART" id="SM00922"/>
    </source>
</evidence>
<protein>
    <submittedName>
        <fullName evidence="5">Mandelate racemase/muconate lactonizing enzyme family protein</fullName>
    </submittedName>
</protein>
<dbReference type="SFLD" id="SFLDG00180">
    <property type="entry name" value="muconate_cycloisomerase"/>
    <property type="match status" value="1"/>
</dbReference>
<dbReference type="InterPro" id="IPR013341">
    <property type="entry name" value="Mandelate_racemase_N_dom"/>
</dbReference>
<dbReference type="InterPro" id="IPR029017">
    <property type="entry name" value="Enolase-like_N"/>
</dbReference>
<dbReference type="SFLD" id="SFLDS00001">
    <property type="entry name" value="Enolase"/>
    <property type="match status" value="1"/>
</dbReference>
<sequence>MSDPPTASVPTIVRVSAAVLEPAVRVDGWSLVTGQVPRLPCVAVKVETEDGHAGLGLIGALQPFDAPAGAIRECVAYLGARLIGKELRIAPLMTGMAQALFGFPEVRAGFEMAFHEVAAHAGGRSIASMLGGRRHDRLPVSRMVSLQSPELMGRAAADLVADGFRVIKFKLGGNSDLDVARARAVRAAVGDAVRLTADANGRYGAKSAIDTIGLMDACAIDIIEQPVPREDLDGLRMVTHAVRPMVEADESAGSPAEIARLGRDRAVDSVVLRLPRLGGVTAVLECVAICRAFGLRYRFGVCFLPGPFQAFAAQVASILPDLPLAHELAEHALLDGDPFEGPDIRDGYLTVPDRVDPAWLGAGQAIDWVVLAS</sequence>
<proteinExistence type="inferred from homology"/>
<dbReference type="PANTHER" id="PTHR48073:SF2">
    <property type="entry name" value="O-SUCCINYLBENZOATE SYNTHASE"/>
    <property type="match status" value="1"/>
</dbReference>
<dbReference type="Pfam" id="PF02746">
    <property type="entry name" value="MR_MLE_N"/>
    <property type="match status" value="1"/>
</dbReference>
<keyword evidence="6" id="KW-1185">Reference proteome</keyword>
<evidence type="ECO:0000256" key="2">
    <source>
        <dbReference type="ARBA" id="ARBA00022723"/>
    </source>
</evidence>
<accession>A0ABX2TIY7</accession>
<dbReference type="Pfam" id="PF13378">
    <property type="entry name" value="MR_MLE_C"/>
    <property type="match status" value="1"/>
</dbReference>
<keyword evidence="3" id="KW-0413">Isomerase</keyword>
<dbReference type="Gene3D" id="3.30.390.10">
    <property type="entry name" value="Enolase-like, N-terminal domain"/>
    <property type="match status" value="1"/>
</dbReference>
<organism evidence="5 6">
    <name type="scientific">Azospirillum oleiclasticum</name>
    <dbReference type="NCBI Taxonomy" id="2735135"/>
    <lineage>
        <taxon>Bacteria</taxon>
        <taxon>Pseudomonadati</taxon>
        <taxon>Pseudomonadota</taxon>
        <taxon>Alphaproteobacteria</taxon>
        <taxon>Rhodospirillales</taxon>
        <taxon>Azospirillaceae</taxon>
        <taxon>Azospirillum</taxon>
    </lineage>
</organism>
<evidence type="ECO:0000313" key="6">
    <source>
        <dbReference type="Proteomes" id="UP000584642"/>
    </source>
</evidence>
<reference evidence="5 6" key="1">
    <citation type="submission" date="2020-05" db="EMBL/GenBank/DDBJ databases">
        <title>Azospirillum oleiclasticum sp. nov, a nitrogen-fixing and heavy crude oil-emulsifying bacterium isolated from the crude oil of Yumen Oilfield.</title>
        <authorList>
            <person name="Wu D."/>
            <person name="Cai M."/>
            <person name="Zhang X."/>
        </authorList>
    </citation>
    <scope>NUCLEOTIDE SEQUENCE [LARGE SCALE GENOMIC DNA]</scope>
    <source>
        <strain evidence="5 6">ROY-1-1-2</strain>
    </source>
</reference>
<dbReference type="InterPro" id="IPR018110">
    <property type="entry name" value="Mandel_Rmase/mucon_lact_enz_CS"/>
</dbReference>